<protein>
    <submittedName>
        <fullName evidence="1">Uncharacterized protein</fullName>
    </submittedName>
</protein>
<organism evidence="1">
    <name type="scientific">Lepeophtheirus salmonis</name>
    <name type="common">Salmon louse</name>
    <name type="synonym">Caligus salmonis</name>
    <dbReference type="NCBI Taxonomy" id="72036"/>
    <lineage>
        <taxon>Eukaryota</taxon>
        <taxon>Metazoa</taxon>
        <taxon>Ecdysozoa</taxon>
        <taxon>Arthropoda</taxon>
        <taxon>Crustacea</taxon>
        <taxon>Multicrustacea</taxon>
        <taxon>Hexanauplia</taxon>
        <taxon>Copepoda</taxon>
        <taxon>Siphonostomatoida</taxon>
        <taxon>Caligidae</taxon>
        <taxon>Lepeophtheirus</taxon>
    </lineage>
</organism>
<accession>A0A0K2V872</accession>
<dbReference type="EMBL" id="HACA01029333">
    <property type="protein sequence ID" value="CDW46694.1"/>
    <property type="molecule type" value="Transcribed_RNA"/>
</dbReference>
<name>A0A0K2V872_LEPSM</name>
<evidence type="ECO:0000313" key="1">
    <source>
        <dbReference type="EMBL" id="CDW46694.1"/>
    </source>
</evidence>
<proteinExistence type="predicted"/>
<reference evidence="1" key="1">
    <citation type="submission" date="2014-05" db="EMBL/GenBank/DDBJ databases">
        <authorList>
            <person name="Chronopoulou M."/>
        </authorList>
    </citation>
    <scope>NUCLEOTIDE SEQUENCE</scope>
    <source>
        <tissue evidence="1">Whole organism</tissue>
    </source>
</reference>
<sequence length="15" mass="1837">MAFPDLFFDHFVFFG</sequence>